<reference evidence="1 2" key="1">
    <citation type="journal article" date="2018" name="Nat. Genet.">
        <title>The Rosa genome provides new insights in the design of modern roses.</title>
        <authorList>
            <person name="Bendahmane M."/>
        </authorList>
    </citation>
    <scope>NUCLEOTIDE SEQUENCE [LARGE SCALE GENOMIC DNA]</scope>
    <source>
        <strain evidence="2">cv. Old Blush</strain>
    </source>
</reference>
<name>A0A2P6S8V3_ROSCH</name>
<gene>
    <name evidence="1" type="ORF">RchiOBHm_Chr1g0320631</name>
</gene>
<comment type="caution">
    <text evidence="1">The sequence shown here is derived from an EMBL/GenBank/DDBJ whole genome shotgun (WGS) entry which is preliminary data.</text>
</comment>
<dbReference type="STRING" id="74649.A0A2P6S8V3"/>
<keyword evidence="2" id="KW-1185">Reference proteome</keyword>
<evidence type="ECO:0000313" key="2">
    <source>
        <dbReference type="Proteomes" id="UP000238479"/>
    </source>
</evidence>
<dbReference type="EMBL" id="PDCK01000039">
    <property type="protein sequence ID" value="PRQ55076.1"/>
    <property type="molecule type" value="Genomic_DNA"/>
</dbReference>
<dbReference type="Gramene" id="PRQ55076">
    <property type="protein sequence ID" value="PRQ55076"/>
    <property type="gene ID" value="RchiOBHm_Chr1g0320631"/>
</dbReference>
<protein>
    <submittedName>
        <fullName evidence="1">Uncharacterized protein</fullName>
    </submittedName>
</protein>
<evidence type="ECO:0000313" key="1">
    <source>
        <dbReference type="EMBL" id="PRQ55076.1"/>
    </source>
</evidence>
<accession>A0A2P6S8V3</accession>
<dbReference type="AlphaFoldDB" id="A0A2P6S8V3"/>
<proteinExistence type="predicted"/>
<dbReference type="Proteomes" id="UP000238479">
    <property type="component" value="Chromosome 1"/>
</dbReference>
<organism evidence="1 2">
    <name type="scientific">Rosa chinensis</name>
    <name type="common">China rose</name>
    <dbReference type="NCBI Taxonomy" id="74649"/>
    <lineage>
        <taxon>Eukaryota</taxon>
        <taxon>Viridiplantae</taxon>
        <taxon>Streptophyta</taxon>
        <taxon>Embryophyta</taxon>
        <taxon>Tracheophyta</taxon>
        <taxon>Spermatophyta</taxon>
        <taxon>Magnoliopsida</taxon>
        <taxon>eudicotyledons</taxon>
        <taxon>Gunneridae</taxon>
        <taxon>Pentapetalae</taxon>
        <taxon>rosids</taxon>
        <taxon>fabids</taxon>
        <taxon>Rosales</taxon>
        <taxon>Rosaceae</taxon>
        <taxon>Rosoideae</taxon>
        <taxon>Rosoideae incertae sedis</taxon>
        <taxon>Rosa</taxon>
    </lineage>
</organism>
<sequence>MEFEFFHFSSTKHSLQLEMFIYHTNQSFSMVGVCIPLKVKMKMITLSKKLSRSYQILEWSLILFASFFIKLGTVDQNEAQNEWVLKPYMNTAKKQKFIGN</sequence>